<accession>A0A0V1JZH4</accession>
<organism evidence="2 3">
    <name type="scientific">Trichinella pseudospiralis</name>
    <name type="common">Parasitic roundworm</name>
    <dbReference type="NCBI Taxonomy" id="6337"/>
    <lineage>
        <taxon>Eukaryota</taxon>
        <taxon>Metazoa</taxon>
        <taxon>Ecdysozoa</taxon>
        <taxon>Nematoda</taxon>
        <taxon>Enoplea</taxon>
        <taxon>Dorylaimia</taxon>
        <taxon>Trichinellida</taxon>
        <taxon>Trichinellidae</taxon>
        <taxon>Trichinella</taxon>
    </lineage>
</organism>
<feature type="signal peptide" evidence="1">
    <location>
        <begin position="1"/>
        <end position="25"/>
    </location>
</feature>
<evidence type="ECO:0008006" key="4">
    <source>
        <dbReference type="Google" id="ProtNLM"/>
    </source>
</evidence>
<dbReference type="AlphaFoldDB" id="A0A0V1JZH4"/>
<sequence length="69" mass="8184">MNSVMFVCVCVRVAYFWACCVCVWACALENGNAETKNIYHFKQLSSFNFVKMFKEERIVFKMAFERHAR</sequence>
<dbReference type="Proteomes" id="UP000054826">
    <property type="component" value="Unassembled WGS sequence"/>
</dbReference>
<feature type="chain" id="PRO_5006880735" description="Secreted protein" evidence="1">
    <location>
        <begin position="26"/>
        <end position="69"/>
    </location>
</feature>
<name>A0A0V1JZH4_TRIPS</name>
<proteinExistence type="predicted"/>
<gene>
    <name evidence="2" type="ORF">T4C_10540</name>
</gene>
<evidence type="ECO:0000313" key="3">
    <source>
        <dbReference type="Proteomes" id="UP000054826"/>
    </source>
</evidence>
<reference evidence="2 3" key="1">
    <citation type="submission" date="2015-01" db="EMBL/GenBank/DDBJ databases">
        <title>Evolution of Trichinella species and genotypes.</title>
        <authorList>
            <person name="Korhonen P.K."/>
            <person name="Edoardo P."/>
            <person name="Giuseppe L.R."/>
            <person name="Gasser R.B."/>
        </authorList>
    </citation>
    <scope>NUCLEOTIDE SEQUENCE [LARGE SCALE GENOMIC DNA]</scope>
    <source>
        <strain evidence="2">ISS176</strain>
    </source>
</reference>
<evidence type="ECO:0000256" key="1">
    <source>
        <dbReference type="SAM" id="SignalP"/>
    </source>
</evidence>
<keyword evidence="1" id="KW-0732">Signal</keyword>
<protein>
    <recommendedName>
        <fullName evidence="4">Secreted protein</fullName>
    </recommendedName>
</protein>
<evidence type="ECO:0000313" key="2">
    <source>
        <dbReference type="EMBL" id="KRZ40363.1"/>
    </source>
</evidence>
<comment type="caution">
    <text evidence="2">The sequence shown here is derived from an EMBL/GenBank/DDBJ whole genome shotgun (WGS) entry which is preliminary data.</text>
</comment>
<dbReference type="EMBL" id="JYDV01000027">
    <property type="protein sequence ID" value="KRZ40363.1"/>
    <property type="molecule type" value="Genomic_DNA"/>
</dbReference>